<dbReference type="GO" id="GO:0006825">
    <property type="term" value="P:copper ion transport"/>
    <property type="evidence" value="ECO:0007669"/>
    <property type="project" value="InterPro"/>
</dbReference>
<keyword evidence="5 7" id="KW-0574">Periplasm</keyword>
<dbReference type="InterPro" id="IPR014755">
    <property type="entry name" value="Cu-Rt/internalin_Ig-like"/>
</dbReference>
<comment type="subcellular location">
    <subcellularLocation>
        <location evidence="1 7">Periplasm</location>
    </subcellularLocation>
</comment>
<dbReference type="InterPro" id="IPR047685">
    <property type="entry name" value="CopC-like"/>
</dbReference>
<dbReference type="NCBIfam" id="NF007636">
    <property type="entry name" value="PRK10301.1"/>
    <property type="match status" value="1"/>
</dbReference>
<keyword evidence="11" id="KW-1185">Reference proteome</keyword>
<organism evidence="10 11">
    <name type="scientific">Tenebrionibacter intestinalis</name>
    <dbReference type="NCBI Taxonomy" id="2799638"/>
    <lineage>
        <taxon>Bacteria</taxon>
        <taxon>Pseudomonadati</taxon>
        <taxon>Pseudomonadota</taxon>
        <taxon>Gammaproteobacteria</taxon>
        <taxon>Enterobacterales</taxon>
        <taxon>Enterobacteriaceae</taxon>
        <taxon>Tenebrionibacter/Tenebrionicola group</taxon>
        <taxon>Tenebrionibacter</taxon>
    </lineage>
</organism>
<proteinExistence type="inferred from homology"/>
<evidence type="ECO:0000259" key="9">
    <source>
        <dbReference type="Pfam" id="PF04234"/>
    </source>
</evidence>
<keyword evidence="4 7" id="KW-0732">Signal</keyword>
<dbReference type="EMBL" id="JAEPBH010000001">
    <property type="protein sequence ID" value="MBK4713810.1"/>
    <property type="molecule type" value="Genomic_DNA"/>
</dbReference>
<comment type="caution">
    <text evidence="10">The sequence shown here is derived from an EMBL/GenBank/DDBJ whole genome shotgun (WGS) entry which is preliminary data.</text>
</comment>
<reference evidence="10" key="1">
    <citation type="submission" date="2021-01" db="EMBL/GenBank/DDBJ databases">
        <title>Intestinitalea alba gen. nov., sp. nov., a novel genus of the family Enterobacteriaceae, isolated from the gut of the plastic-eating mealworm Tenebrio molitor L.</title>
        <authorList>
            <person name="Yang Y."/>
        </authorList>
    </citation>
    <scope>NUCLEOTIDE SEQUENCE</scope>
    <source>
        <strain evidence="10">BIT-L3</strain>
    </source>
</reference>
<evidence type="ECO:0000256" key="3">
    <source>
        <dbReference type="ARBA" id="ARBA00022723"/>
    </source>
</evidence>
<evidence type="ECO:0000313" key="10">
    <source>
        <dbReference type="EMBL" id="MBK4713810.1"/>
    </source>
</evidence>
<dbReference type="NCBIfam" id="NF033814">
    <property type="entry name" value="copper_CopC"/>
    <property type="match status" value="1"/>
</dbReference>
<dbReference type="GO" id="GO:0042597">
    <property type="term" value="C:periplasmic space"/>
    <property type="evidence" value="ECO:0007669"/>
    <property type="project" value="UniProtKB-SubCell"/>
</dbReference>
<dbReference type="GO" id="GO:0046688">
    <property type="term" value="P:response to copper ion"/>
    <property type="evidence" value="ECO:0007669"/>
    <property type="project" value="UniProtKB-UniRule"/>
</dbReference>
<evidence type="ECO:0000256" key="1">
    <source>
        <dbReference type="ARBA" id="ARBA00004418"/>
    </source>
</evidence>
<evidence type="ECO:0000256" key="8">
    <source>
        <dbReference type="SAM" id="SignalP"/>
    </source>
</evidence>
<evidence type="ECO:0000256" key="5">
    <source>
        <dbReference type="ARBA" id="ARBA00022764"/>
    </source>
</evidence>
<sequence length="123" mass="13269">MALRINYLASALLIASFSPAVVFAHAHLVSQIPAADARVGAAPQTLTLRFSEDVEPSFSGVTLSGPQRQKIATETARVDPGDNRNLIVALQATPGVGEWRVDWHAVSVDGHKTHGSYRFHVEQ</sequence>
<name>A0A8K0V2A7_9ENTR</name>
<dbReference type="SUPFAM" id="SSF81296">
    <property type="entry name" value="E set domains"/>
    <property type="match status" value="1"/>
</dbReference>
<keyword evidence="6 7" id="KW-0186">Copper</keyword>
<dbReference type="GO" id="GO:0005507">
    <property type="term" value="F:copper ion binding"/>
    <property type="evidence" value="ECO:0007669"/>
    <property type="project" value="UniProtKB-UniRule"/>
</dbReference>
<evidence type="ECO:0000256" key="6">
    <source>
        <dbReference type="ARBA" id="ARBA00023008"/>
    </source>
</evidence>
<gene>
    <name evidence="10" type="primary">yobA</name>
    <name evidence="10" type="ORF">JJB97_00375</name>
</gene>
<dbReference type="Proteomes" id="UP000659047">
    <property type="component" value="Unassembled WGS sequence"/>
</dbReference>
<dbReference type="InterPro" id="IPR007348">
    <property type="entry name" value="CopC_dom"/>
</dbReference>
<evidence type="ECO:0000256" key="4">
    <source>
        <dbReference type="ARBA" id="ARBA00022729"/>
    </source>
</evidence>
<evidence type="ECO:0000313" key="11">
    <source>
        <dbReference type="Proteomes" id="UP000659047"/>
    </source>
</evidence>
<evidence type="ECO:0000256" key="2">
    <source>
        <dbReference type="ARBA" id="ARBA00010509"/>
    </source>
</evidence>
<dbReference type="RefSeq" id="WP_238711795.1">
    <property type="nucleotide sequence ID" value="NZ_JAEPBH010000001.1"/>
</dbReference>
<dbReference type="PANTHER" id="PTHR34820">
    <property type="entry name" value="INNER MEMBRANE PROTEIN YEBZ"/>
    <property type="match status" value="1"/>
</dbReference>
<feature type="chain" id="PRO_5035474934" description="Copper resistance protein C" evidence="8">
    <location>
        <begin position="25"/>
        <end position="123"/>
    </location>
</feature>
<comment type="function">
    <text evidence="7">Involved in copper resistance.</text>
</comment>
<comment type="similarity">
    <text evidence="2 7">Belongs to the CopC family.</text>
</comment>
<keyword evidence="3 7" id="KW-0479">Metal-binding</keyword>
<dbReference type="InterPro" id="IPR014756">
    <property type="entry name" value="Ig_E-set"/>
</dbReference>
<dbReference type="GO" id="GO:0005886">
    <property type="term" value="C:plasma membrane"/>
    <property type="evidence" value="ECO:0007669"/>
    <property type="project" value="TreeGrafter"/>
</dbReference>
<dbReference type="Pfam" id="PF04234">
    <property type="entry name" value="CopC"/>
    <property type="match status" value="1"/>
</dbReference>
<feature type="domain" description="CopC" evidence="9">
    <location>
        <begin position="25"/>
        <end position="121"/>
    </location>
</feature>
<dbReference type="Gene3D" id="2.60.40.1220">
    <property type="match status" value="1"/>
</dbReference>
<evidence type="ECO:0000256" key="7">
    <source>
        <dbReference type="RuleBase" id="RU369037"/>
    </source>
</evidence>
<accession>A0A8K0V2A7</accession>
<protein>
    <recommendedName>
        <fullName evidence="7">Copper resistance protein C</fullName>
    </recommendedName>
</protein>
<dbReference type="PANTHER" id="PTHR34820:SF4">
    <property type="entry name" value="INNER MEMBRANE PROTEIN YEBZ"/>
    <property type="match status" value="1"/>
</dbReference>
<feature type="signal peptide" evidence="8">
    <location>
        <begin position="1"/>
        <end position="24"/>
    </location>
</feature>
<dbReference type="InterPro" id="IPR032694">
    <property type="entry name" value="CopC/D"/>
</dbReference>
<dbReference type="AlphaFoldDB" id="A0A8K0V2A7"/>